<dbReference type="Pfam" id="PF16124">
    <property type="entry name" value="RecQ_Zn_bind"/>
    <property type="match status" value="1"/>
</dbReference>
<keyword evidence="5 13" id="KW-0547">Nucleotide-binding</keyword>
<name>A0A1J1I0J3_9DIPT</name>
<keyword evidence="6 13" id="KW-0378">Hydrolase</keyword>
<reference evidence="17 18" key="1">
    <citation type="submission" date="2015-04" db="EMBL/GenBank/DDBJ databases">
        <authorList>
            <person name="Syromyatnikov M.Y."/>
            <person name="Popov V.N."/>
        </authorList>
    </citation>
    <scope>NUCLEOTIDE SEQUENCE [LARGE SCALE GENOMIC DNA]</scope>
</reference>
<keyword evidence="9 14" id="KW-1133">Transmembrane helix</keyword>
<dbReference type="InterPro" id="IPR011545">
    <property type="entry name" value="DEAD/DEAH_box_helicase_dom"/>
</dbReference>
<dbReference type="GO" id="GO:0000724">
    <property type="term" value="P:double-strand break repair via homologous recombination"/>
    <property type="evidence" value="ECO:0007669"/>
    <property type="project" value="TreeGrafter"/>
</dbReference>
<dbReference type="Gene3D" id="3.40.50.300">
    <property type="entry name" value="P-loop containing nucleotide triphosphate hydrolases"/>
    <property type="match status" value="2"/>
</dbReference>
<sequence length="865" mass="101156">MAHLEEPSAEHLKVLKEKFGHKCFKKEQWNIMRSLMYEKRDCCVIASTGFGKSLIYQFPPVFMNKLTVVISPLIALMQDQVLALKQKGIKACYFGSQQFDKTLRMCDHNVVYITPEYYFGRGKREIEHCLYKVMMFAVDEAHILEQWKDFRPTYRRLGEIRTDFPKIPCIALTATAPKYVEDYIIKSLHLTNYTYLRTALDRPNLSFETRRKHNGGFLPPYPFNLLFGMVEPHYANDVLPFLQKIKDGSAIVYCLQRQVCEDMAKELQQHGIDCKPYHAGMKADARQQVVKDFRSNKLRFVICTIAFGMGIDKPDVRLVIHYGPSKSIEAYYQEAGRAGRDGKPSSCILFYEGDDYVILHHLIELNKKTTTLKEREQQHELVNRMKAFIESTKCRRLEMLEYLGANIEEMKKITIRENCCDRCIRHLESPKVVPLKFLFYEIDENGLYDFTKDAELVLKIATHRLLRNNICDILMGILPTRLNFQEFKLHYFGRGASKDRDWWDGLVSLLLTTGYLELKGNVVVPVRAKAFRREFQYFNNKILLPPSVEMRKCLKKKDDMEVFWNNGKVESRCREILEESEDEIMERKIKKEIDSLADIIFDDDDEDMEKENQQMIIEETMQNKIKQELESLKNIIIDDDEEMEIEQQFYASKRKMEAENMATVPLLDDFGDEFNDETSPDQLRHPYVTLFHIFFRSSAIVVYLFFTPFISSFITSFVFIVLLLSADFWTVKNITGRILVGLRWWNYIDNDGKSIWIYESRDKNQHRRNNTREVRIFWLGLILAPVFWGLFFLAALFGFNFKWLLLVMIALALNFANLHGYTRCKFGSSTNLKDATFGFAKKEVLKNLLSNAQPPVNAPNNTGVV</sequence>
<comment type="subcellular location">
    <subcellularLocation>
        <location evidence="1">Membrane</location>
        <topology evidence="1">Multi-pass membrane protein</topology>
    </subcellularLocation>
    <subcellularLocation>
        <location evidence="13">Nucleus</location>
    </subcellularLocation>
</comment>
<dbReference type="STRING" id="568069.A0A1J1I0J3"/>
<dbReference type="PANTHER" id="PTHR13710:SF120">
    <property type="entry name" value="BIFUNCTIONAL 3'-5' EXONUCLEASE_ATP-DEPENDENT HELICASE WRN"/>
    <property type="match status" value="1"/>
</dbReference>
<evidence type="ECO:0000256" key="9">
    <source>
        <dbReference type="ARBA" id="ARBA00022989"/>
    </source>
</evidence>
<dbReference type="InterPro" id="IPR008564">
    <property type="entry name" value="TVP23-like"/>
</dbReference>
<comment type="similarity">
    <text evidence="3">Belongs to the TVP23 family.</text>
</comment>
<feature type="domain" description="Helicase ATP-binding" evidence="15">
    <location>
        <begin position="33"/>
        <end position="194"/>
    </location>
</feature>
<comment type="catalytic activity">
    <reaction evidence="11 13">
        <text>Couples ATP hydrolysis with the unwinding of duplex DNA by translocating in the 3'-5' direction.</text>
        <dbReference type="EC" id="5.6.2.4"/>
    </reaction>
</comment>
<evidence type="ECO:0000256" key="12">
    <source>
        <dbReference type="ARBA" id="ARBA00049360"/>
    </source>
</evidence>
<dbReference type="PANTHER" id="PTHR13710">
    <property type="entry name" value="DNA HELICASE RECQ FAMILY MEMBER"/>
    <property type="match status" value="1"/>
</dbReference>
<proteinExistence type="inferred from homology"/>
<dbReference type="OrthoDB" id="10261556at2759"/>
<keyword evidence="18" id="KW-1185">Reference proteome</keyword>
<comment type="similarity">
    <text evidence="2 13">Belongs to the helicase family. RecQ subfamily.</text>
</comment>
<dbReference type="EC" id="5.6.2.4" evidence="13"/>
<dbReference type="Proteomes" id="UP000183832">
    <property type="component" value="Unassembled WGS sequence"/>
</dbReference>
<dbReference type="PROSITE" id="PS51192">
    <property type="entry name" value="HELICASE_ATP_BIND_1"/>
    <property type="match status" value="1"/>
</dbReference>
<dbReference type="GO" id="GO:0009378">
    <property type="term" value="F:four-way junction helicase activity"/>
    <property type="evidence" value="ECO:0007669"/>
    <property type="project" value="TreeGrafter"/>
</dbReference>
<dbReference type="SMART" id="SM00487">
    <property type="entry name" value="DEXDc"/>
    <property type="match status" value="1"/>
</dbReference>
<evidence type="ECO:0000259" key="16">
    <source>
        <dbReference type="PROSITE" id="PS51194"/>
    </source>
</evidence>
<dbReference type="PROSITE" id="PS51194">
    <property type="entry name" value="HELICASE_CTER"/>
    <property type="match status" value="1"/>
</dbReference>
<gene>
    <name evidence="17" type="ORF">CLUMA_CG005914</name>
</gene>
<dbReference type="InterPro" id="IPR004589">
    <property type="entry name" value="DNA_helicase_ATP-dep_RecQ"/>
</dbReference>
<organism evidence="17 18">
    <name type="scientific">Clunio marinus</name>
    <dbReference type="NCBI Taxonomy" id="568069"/>
    <lineage>
        <taxon>Eukaryota</taxon>
        <taxon>Metazoa</taxon>
        <taxon>Ecdysozoa</taxon>
        <taxon>Arthropoda</taxon>
        <taxon>Hexapoda</taxon>
        <taxon>Insecta</taxon>
        <taxon>Pterygota</taxon>
        <taxon>Neoptera</taxon>
        <taxon>Endopterygota</taxon>
        <taxon>Diptera</taxon>
        <taxon>Nematocera</taxon>
        <taxon>Chironomoidea</taxon>
        <taxon>Chironomidae</taxon>
        <taxon>Clunio</taxon>
    </lineage>
</organism>
<comment type="catalytic activity">
    <reaction evidence="12 13">
        <text>ATP + H2O = ADP + phosphate + H(+)</text>
        <dbReference type="Rhea" id="RHEA:13065"/>
        <dbReference type="ChEBI" id="CHEBI:15377"/>
        <dbReference type="ChEBI" id="CHEBI:15378"/>
        <dbReference type="ChEBI" id="CHEBI:30616"/>
        <dbReference type="ChEBI" id="CHEBI:43474"/>
        <dbReference type="ChEBI" id="CHEBI:456216"/>
    </reaction>
</comment>
<dbReference type="InterPro" id="IPR014001">
    <property type="entry name" value="Helicase_ATP-bd"/>
</dbReference>
<evidence type="ECO:0000256" key="11">
    <source>
        <dbReference type="ARBA" id="ARBA00034617"/>
    </source>
</evidence>
<dbReference type="InterPro" id="IPR032284">
    <property type="entry name" value="RecQ_Zn-bd"/>
</dbReference>
<dbReference type="AlphaFoldDB" id="A0A1J1I0J3"/>
<dbReference type="GO" id="GO:0016020">
    <property type="term" value="C:membrane"/>
    <property type="evidence" value="ECO:0007669"/>
    <property type="project" value="UniProtKB-SubCell"/>
</dbReference>
<dbReference type="SMART" id="SM00490">
    <property type="entry name" value="HELICc"/>
    <property type="match status" value="1"/>
</dbReference>
<feature type="transmembrane region" description="Helical" evidence="14">
    <location>
        <begin position="700"/>
        <end position="724"/>
    </location>
</feature>
<keyword evidence="10 14" id="KW-0472">Membrane</keyword>
<dbReference type="InterPro" id="IPR036388">
    <property type="entry name" value="WH-like_DNA-bd_sf"/>
</dbReference>
<evidence type="ECO:0000259" key="15">
    <source>
        <dbReference type="PROSITE" id="PS51192"/>
    </source>
</evidence>
<evidence type="ECO:0000256" key="7">
    <source>
        <dbReference type="ARBA" id="ARBA00022806"/>
    </source>
</evidence>
<evidence type="ECO:0000256" key="10">
    <source>
        <dbReference type="ARBA" id="ARBA00023136"/>
    </source>
</evidence>
<evidence type="ECO:0000256" key="8">
    <source>
        <dbReference type="ARBA" id="ARBA00022840"/>
    </source>
</evidence>
<evidence type="ECO:0000256" key="13">
    <source>
        <dbReference type="RuleBase" id="RU364117"/>
    </source>
</evidence>
<accession>A0A1J1I0J3</accession>
<evidence type="ECO:0000256" key="5">
    <source>
        <dbReference type="ARBA" id="ARBA00022741"/>
    </source>
</evidence>
<evidence type="ECO:0000256" key="1">
    <source>
        <dbReference type="ARBA" id="ARBA00004141"/>
    </source>
</evidence>
<dbReference type="Pfam" id="PF05832">
    <property type="entry name" value="DUF846"/>
    <property type="match status" value="1"/>
</dbReference>
<dbReference type="SUPFAM" id="SSF46785">
    <property type="entry name" value="Winged helix' DNA-binding domain"/>
    <property type="match status" value="1"/>
</dbReference>
<evidence type="ECO:0000313" key="17">
    <source>
        <dbReference type="EMBL" id="CRK92350.1"/>
    </source>
</evidence>
<dbReference type="SUPFAM" id="SSF52540">
    <property type="entry name" value="P-loop containing nucleoside triphosphate hydrolases"/>
    <property type="match status" value="1"/>
</dbReference>
<dbReference type="GO" id="GO:0043138">
    <property type="term" value="F:3'-5' DNA helicase activity"/>
    <property type="evidence" value="ECO:0007669"/>
    <property type="project" value="UniProtKB-EC"/>
</dbReference>
<evidence type="ECO:0000256" key="6">
    <source>
        <dbReference type="ARBA" id="ARBA00022801"/>
    </source>
</evidence>
<dbReference type="InterPro" id="IPR001650">
    <property type="entry name" value="Helicase_C-like"/>
</dbReference>
<evidence type="ECO:0000256" key="2">
    <source>
        <dbReference type="ARBA" id="ARBA00005446"/>
    </source>
</evidence>
<keyword evidence="13" id="KW-0539">Nucleus</keyword>
<dbReference type="GO" id="GO:0005737">
    <property type="term" value="C:cytoplasm"/>
    <property type="evidence" value="ECO:0007669"/>
    <property type="project" value="TreeGrafter"/>
</dbReference>
<evidence type="ECO:0000256" key="3">
    <source>
        <dbReference type="ARBA" id="ARBA00005467"/>
    </source>
</evidence>
<evidence type="ECO:0000313" key="18">
    <source>
        <dbReference type="Proteomes" id="UP000183832"/>
    </source>
</evidence>
<feature type="transmembrane region" description="Helical" evidence="14">
    <location>
        <begin position="803"/>
        <end position="821"/>
    </location>
</feature>
<dbReference type="InterPro" id="IPR027417">
    <property type="entry name" value="P-loop_NTPase"/>
</dbReference>
<dbReference type="GO" id="GO:0016887">
    <property type="term" value="F:ATP hydrolysis activity"/>
    <property type="evidence" value="ECO:0007669"/>
    <property type="project" value="RHEA"/>
</dbReference>
<dbReference type="Pfam" id="PF00271">
    <property type="entry name" value="Helicase_C"/>
    <property type="match status" value="1"/>
</dbReference>
<dbReference type="Pfam" id="PF00270">
    <property type="entry name" value="DEAD"/>
    <property type="match status" value="1"/>
</dbReference>
<dbReference type="CDD" id="cd17920">
    <property type="entry name" value="DEXHc_RecQ"/>
    <property type="match status" value="1"/>
</dbReference>
<protein>
    <recommendedName>
        <fullName evidence="13">ATP-dependent DNA helicase</fullName>
        <ecNumber evidence="13">5.6.2.4</ecNumber>
    </recommendedName>
</protein>
<dbReference type="GO" id="GO:0005694">
    <property type="term" value="C:chromosome"/>
    <property type="evidence" value="ECO:0007669"/>
    <property type="project" value="TreeGrafter"/>
</dbReference>
<dbReference type="CDD" id="cd18794">
    <property type="entry name" value="SF2_C_RecQ"/>
    <property type="match status" value="1"/>
</dbReference>
<dbReference type="Gene3D" id="1.10.10.10">
    <property type="entry name" value="Winged helix-like DNA-binding domain superfamily/Winged helix DNA-binding domain"/>
    <property type="match status" value="1"/>
</dbReference>
<dbReference type="GO" id="GO:0005524">
    <property type="term" value="F:ATP binding"/>
    <property type="evidence" value="ECO:0007669"/>
    <property type="project" value="UniProtKB-KW"/>
</dbReference>
<dbReference type="EMBL" id="CVRI01000026">
    <property type="protein sequence ID" value="CRK92350.1"/>
    <property type="molecule type" value="Genomic_DNA"/>
</dbReference>
<dbReference type="InterPro" id="IPR036390">
    <property type="entry name" value="WH_DNA-bd_sf"/>
</dbReference>
<feature type="domain" description="Helicase C-terminal" evidence="16">
    <location>
        <begin position="237"/>
        <end position="383"/>
    </location>
</feature>
<feature type="transmembrane region" description="Helical" evidence="14">
    <location>
        <begin position="776"/>
        <end position="797"/>
    </location>
</feature>
<dbReference type="GO" id="GO:0003676">
    <property type="term" value="F:nucleic acid binding"/>
    <property type="evidence" value="ECO:0007669"/>
    <property type="project" value="InterPro"/>
</dbReference>
<dbReference type="FunFam" id="3.40.50.300:FF:001456">
    <property type="entry name" value="ATP-dependent DNA helicase"/>
    <property type="match status" value="1"/>
</dbReference>
<evidence type="ECO:0000256" key="14">
    <source>
        <dbReference type="SAM" id="Phobius"/>
    </source>
</evidence>
<dbReference type="NCBIfam" id="TIGR00614">
    <property type="entry name" value="recQ_fam"/>
    <property type="match status" value="1"/>
</dbReference>
<dbReference type="GO" id="GO:0005634">
    <property type="term" value="C:nucleus"/>
    <property type="evidence" value="ECO:0007669"/>
    <property type="project" value="UniProtKB-SubCell"/>
</dbReference>
<evidence type="ECO:0000256" key="4">
    <source>
        <dbReference type="ARBA" id="ARBA00022692"/>
    </source>
</evidence>
<keyword evidence="8 13" id="KW-0067">ATP-binding</keyword>
<keyword evidence="4 14" id="KW-0812">Transmembrane</keyword>
<keyword evidence="7 13" id="KW-0347">Helicase</keyword>